<reference evidence="3 4" key="1">
    <citation type="submission" date="2015-11" db="EMBL/GenBank/DDBJ databases">
        <title>Draft WGS of Vibrio toranzoniae.</title>
        <authorList>
            <person name="Lasa A."/>
            <person name="Romalde J.L."/>
        </authorList>
    </citation>
    <scope>NUCLEOTIDE SEQUENCE [LARGE SCALE GENOMIC DNA]</scope>
    <source>
        <strain evidence="3 4">Vb 10.8</strain>
    </source>
</reference>
<sequence length="348" mass="38655">MKILPLTIGCYTDTPSKSQGVYQTQLDLGTGKLLPFKLVAECNNPSFVVATKLGIYTASEVEQPKQPQLFHIPNTYSKTTTNSGVISGSHPCHVAIAPNNKFAITSQYSSGTFDIFSLSINGNIDKRLKTIKMVGSGPNKDRQTGPHAHQCLFLQNSPQFVTIDLGADKINFYCFDEEQEEFLDEPMQSIKAPAGNGPRHLVFNKAEDKAYVLCELSETILMLEKVLGVWSIVEEIDALPNMEKGEAAAAIKLSPDEQFLYVSGRYQSRISSFRIDSMTKIPIFIDSYNTEGNFPRDFHITDCGQWLIAANQHSNNITSFKRDNKDGSLVYTGYSLEIDTPVCITQQL</sequence>
<evidence type="ECO:0000256" key="1">
    <source>
        <dbReference type="ARBA" id="ARBA00005564"/>
    </source>
</evidence>
<dbReference type="GeneID" id="300179169"/>
<dbReference type="GO" id="GO:0006006">
    <property type="term" value="P:glucose metabolic process"/>
    <property type="evidence" value="ECO:0007669"/>
    <property type="project" value="UniProtKB-KW"/>
</dbReference>
<gene>
    <name evidence="3" type="ORF">APQ14_09910</name>
</gene>
<dbReference type="Proteomes" id="UP000057389">
    <property type="component" value="Unassembled WGS sequence"/>
</dbReference>
<comment type="similarity">
    <text evidence="1">Belongs to the cycloisomerase 2 family.</text>
</comment>
<protein>
    <submittedName>
        <fullName evidence="3">3-carboxymuconate cyclase</fullName>
    </submittedName>
</protein>
<dbReference type="InterPro" id="IPR011045">
    <property type="entry name" value="N2O_reductase_N"/>
</dbReference>
<keyword evidence="2" id="KW-0119">Carbohydrate metabolism</keyword>
<dbReference type="PANTHER" id="PTHR30344">
    <property type="entry name" value="6-PHOSPHOGLUCONOLACTONASE-RELATED"/>
    <property type="match status" value="1"/>
</dbReference>
<keyword evidence="2" id="KW-0313">Glucose metabolism</keyword>
<keyword evidence="4" id="KW-1185">Reference proteome</keyword>
<dbReference type="Pfam" id="PF10282">
    <property type="entry name" value="Lactonase"/>
    <property type="match status" value="1"/>
</dbReference>
<dbReference type="Gene3D" id="2.130.10.10">
    <property type="entry name" value="YVTN repeat-like/Quinoprotein amine dehydrogenase"/>
    <property type="match status" value="1"/>
</dbReference>
<dbReference type="EMBL" id="LMXU01000022">
    <property type="protein sequence ID" value="KWU00408.1"/>
    <property type="molecule type" value="Genomic_DNA"/>
</dbReference>
<proteinExistence type="inferred from homology"/>
<evidence type="ECO:0000313" key="4">
    <source>
        <dbReference type="Proteomes" id="UP000057389"/>
    </source>
</evidence>
<dbReference type="AlphaFoldDB" id="A0A120DG68"/>
<dbReference type="GO" id="GO:0017057">
    <property type="term" value="F:6-phosphogluconolactonase activity"/>
    <property type="evidence" value="ECO:0007669"/>
    <property type="project" value="TreeGrafter"/>
</dbReference>
<evidence type="ECO:0000256" key="2">
    <source>
        <dbReference type="ARBA" id="ARBA00022526"/>
    </source>
</evidence>
<dbReference type="RefSeq" id="WP_060468441.1">
    <property type="nucleotide sequence ID" value="NZ_AP025514.1"/>
</dbReference>
<dbReference type="SUPFAM" id="SSF50974">
    <property type="entry name" value="Nitrous oxide reductase, N-terminal domain"/>
    <property type="match status" value="1"/>
</dbReference>
<dbReference type="OrthoDB" id="9790815at2"/>
<dbReference type="PANTHER" id="PTHR30344:SF1">
    <property type="entry name" value="6-PHOSPHOGLUCONOLACTONASE"/>
    <property type="match status" value="1"/>
</dbReference>
<accession>A0A120DG68</accession>
<organism evidence="3 4">
    <name type="scientific">Vibrio toranzoniae</name>
    <dbReference type="NCBI Taxonomy" id="1194427"/>
    <lineage>
        <taxon>Bacteria</taxon>
        <taxon>Pseudomonadati</taxon>
        <taxon>Pseudomonadota</taxon>
        <taxon>Gammaproteobacteria</taxon>
        <taxon>Vibrionales</taxon>
        <taxon>Vibrionaceae</taxon>
        <taxon>Vibrio</taxon>
    </lineage>
</organism>
<dbReference type="InterPro" id="IPR050282">
    <property type="entry name" value="Cycloisomerase_2"/>
</dbReference>
<dbReference type="InterPro" id="IPR019405">
    <property type="entry name" value="Lactonase_7-beta_prop"/>
</dbReference>
<evidence type="ECO:0000313" key="3">
    <source>
        <dbReference type="EMBL" id="KWU00408.1"/>
    </source>
</evidence>
<name>A0A120DG68_9VIBR</name>
<dbReference type="InterPro" id="IPR015943">
    <property type="entry name" value="WD40/YVTN_repeat-like_dom_sf"/>
</dbReference>
<comment type="caution">
    <text evidence="3">The sequence shown here is derived from an EMBL/GenBank/DDBJ whole genome shotgun (WGS) entry which is preliminary data.</text>
</comment>